<evidence type="ECO:0000313" key="1">
    <source>
        <dbReference type="EMBL" id="TFK64262.1"/>
    </source>
</evidence>
<sequence length="190" mass="21242">MHRAAYSYHKHHRSRPGQPQRFALSNLKCDNPPFSSLTSDRVVLYLVRRPRCFHGLLQAASVSAYNQLHAEFTYRQVLLFGLACVEIDCPLSLPLSIDDIEGNTPALPGKFTGTDKTITYVYDIKFKCQILSVVSTCPGLFERQRTPQNVDDGSKLIWVVYVISPTASVVAGVRLYISSGFFVTTPVSEQ</sequence>
<accession>A0ACD3AET1</accession>
<evidence type="ECO:0000313" key="2">
    <source>
        <dbReference type="Proteomes" id="UP000308600"/>
    </source>
</evidence>
<dbReference type="EMBL" id="ML208482">
    <property type="protein sequence ID" value="TFK64262.1"/>
    <property type="molecule type" value="Genomic_DNA"/>
</dbReference>
<gene>
    <name evidence="1" type="ORF">BDN72DRAFT_277928</name>
</gene>
<reference evidence="1 2" key="1">
    <citation type="journal article" date="2019" name="Nat. Ecol. Evol.">
        <title>Megaphylogeny resolves global patterns of mushroom evolution.</title>
        <authorList>
            <person name="Varga T."/>
            <person name="Krizsan K."/>
            <person name="Foldi C."/>
            <person name="Dima B."/>
            <person name="Sanchez-Garcia M."/>
            <person name="Sanchez-Ramirez S."/>
            <person name="Szollosi G.J."/>
            <person name="Szarkandi J.G."/>
            <person name="Papp V."/>
            <person name="Albert L."/>
            <person name="Andreopoulos W."/>
            <person name="Angelini C."/>
            <person name="Antonin V."/>
            <person name="Barry K.W."/>
            <person name="Bougher N.L."/>
            <person name="Buchanan P."/>
            <person name="Buyck B."/>
            <person name="Bense V."/>
            <person name="Catcheside P."/>
            <person name="Chovatia M."/>
            <person name="Cooper J."/>
            <person name="Damon W."/>
            <person name="Desjardin D."/>
            <person name="Finy P."/>
            <person name="Geml J."/>
            <person name="Haridas S."/>
            <person name="Hughes K."/>
            <person name="Justo A."/>
            <person name="Karasinski D."/>
            <person name="Kautmanova I."/>
            <person name="Kiss B."/>
            <person name="Kocsube S."/>
            <person name="Kotiranta H."/>
            <person name="LaButti K.M."/>
            <person name="Lechner B.E."/>
            <person name="Liimatainen K."/>
            <person name="Lipzen A."/>
            <person name="Lukacs Z."/>
            <person name="Mihaltcheva S."/>
            <person name="Morgado L.N."/>
            <person name="Niskanen T."/>
            <person name="Noordeloos M.E."/>
            <person name="Ohm R.A."/>
            <person name="Ortiz-Santana B."/>
            <person name="Ovrebo C."/>
            <person name="Racz N."/>
            <person name="Riley R."/>
            <person name="Savchenko A."/>
            <person name="Shiryaev A."/>
            <person name="Soop K."/>
            <person name="Spirin V."/>
            <person name="Szebenyi C."/>
            <person name="Tomsovsky M."/>
            <person name="Tulloss R.E."/>
            <person name="Uehling J."/>
            <person name="Grigoriev I.V."/>
            <person name="Vagvolgyi C."/>
            <person name="Papp T."/>
            <person name="Martin F.M."/>
            <person name="Miettinen O."/>
            <person name="Hibbett D.S."/>
            <person name="Nagy L.G."/>
        </authorList>
    </citation>
    <scope>NUCLEOTIDE SEQUENCE [LARGE SCALE GENOMIC DNA]</scope>
    <source>
        <strain evidence="1 2">NL-1719</strain>
    </source>
</reference>
<keyword evidence="2" id="KW-1185">Reference proteome</keyword>
<name>A0ACD3AET1_9AGAR</name>
<protein>
    <submittedName>
        <fullName evidence="1">Uncharacterized protein</fullName>
    </submittedName>
</protein>
<organism evidence="1 2">
    <name type="scientific">Pluteus cervinus</name>
    <dbReference type="NCBI Taxonomy" id="181527"/>
    <lineage>
        <taxon>Eukaryota</taxon>
        <taxon>Fungi</taxon>
        <taxon>Dikarya</taxon>
        <taxon>Basidiomycota</taxon>
        <taxon>Agaricomycotina</taxon>
        <taxon>Agaricomycetes</taxon>
        <taxon>Agaricomycetidae</taxon>
        <taxon>Agaricales</taxon>
        <taxon>Pluteineae</taxon>
        <taxon>Pluteaceae</taxon>
        <taxon>Pluteus</taxon>
    </lineage>
</organism>
<proteinExistence type="predicted"/>
<dbReference type="Proteomes" id="UP000308600">
    <property type="component" value="Unassembled WGS sequence"/>
</dbReference>